<dbReference type="InterPro" id="IPR046357">
    <property type="entry name" value="PPIase_dom_sf"/>
</dbReference>
<evidence type="ECO:0000259" key="3">
    <source>
        <dbReference type="PROSITE" id="PS50059"/>
    </source>
</evidence>
<keyword evidence="1" id="KW-0413">Isomerase</keyword>
<dbReference type="SUPFAM" id="SSF54534">
    <property type="entry name" value="FKBP-like"/>
    <property type="match status" value="1"/>
</dbReference>
<keyword evidence="1" id="KW-0697">Rotamase</keyword>
<protein>
    <recommendedName>
        <fullName evidence="1">peptidylprolyl isomerase</fullName>
        <ecNumber evidence="1">5.2.1.8</ecNumber>
    </recommendedName>
</protein>
<sequence>MMLVALCLPALPLPTQRGQTFSRRLAIAVLPLPVVPVALAGDALAASPPLRYTSASSGLQWVDLRQGSGNAPRRGDEVSVHYIMTRRGGAKVHSTREAGEPFSWTLGDGSVIEGLELAVGGGGGLPPMLVGGARRVIVPMARGYGSQTGGPSRAKEAQQDRLWATDVRD</sequence>
<dbReference type="AlphaFoldDB" id="A0A0D3JEE0"/>
<dbReference type="KEGG" id="ehx:EMIHUDRAFT_368577"/>
<dbReference type="RefSeq" id="XP_005763167.1">
    <property type="nucleotide sequence ID" value="XM_005763110.1"/>
</dbReference>
<evidence type="ECO:0000313" key="4">
    <source>
        <dbReference type="EnsemblProtists" id="EOD21875"/>
    </source>
</evidence>
<keyword evidence="5" id="KW-1185">Reference proteome</keyword>
<dbReference type="InterPro" id="IPR044183">
    <property type="entry name" value="PNSL4/FKBP13-like"/>
</dbReference>
<reference evidence="4" key="2">
    <citation type="submission" date="2024-10" db="UniProtKB">
        <authorList>
            <consortium name="EnsemblProtists"/>
        </authorList>
    </citation>
    <scope>IDENTIFICATION</scope>
</reference>
<dbReference type="GeneID" id="17267445"/>
<dbReference type="HOGENOM" id="CLU_1582774_0_0_1"/>
<dbReference type="GO" id="GO:0003755">
    <property type="term" value="F:peptidyl-prolyl cis-trans isomerase activity"/>
    <property type="evidence" value="ECO:0007669"/>
    <property type="project" value="UniProtKB-KW"/>
</dbReference>
<evidence type="ECO:0000256" key="1">
    <source>
        <dbReference type="PROSITE-ProRule" id="PRU00277"/>
    </source>
</evidence>
<dbReference type="PaxDb" id="2903-EOD10738"/>
<name>A0A0D3JEE0_EMIH1</name>
<evidence type="ECO:0000313" key="5">
    <source>
        <dbReference type="Proteomes" id="UP000013827"/>
    </source>
</evidence>
<dbReference type="GO" id="GO:0009507">
    <property type="term" value="C:chloroplast"/>
    <property type="evidence" value="ECO:0007669"/>
    <property type="project" value="InterPro"/>
</dbReference>
<dbReference type="GeneID" id="17256815"/>
<accession>A0A0D3JEE0</accession>
<dbReference type="PANTHER" id="PTHR47833">
    <property type="entry name" value="PHOTOSYNTHETIC NDH SUBUNIT OF LUMENAL LOCATION 4, CHLOROPLASTIC"/>
    <property type="match status" value="1"/>
</dbReference>
<dbReference type="KEGG" id="ehx:EMIHUDRAFT_358149"/>
<feature type="domain" description="PPIase FKBP-type" evidence="3">
    <location>
        <begin position="75"/>
        <end position="147"/>
    </location>
</feature>
<evidence type="ECO:0000256" key="2">
    <source>
        <dbReference type="SAM" id="MobiDB-lite"/>
    </source>
</evidence>
<comment type="catalytic activity">
    <reaction evidence="1">
        <text>[protein]-peptidylproline (omega=180) = [protein]-peptidylproline (omega=0)</text>
        <dbReference type="Rhea" id="RHEA:16237"/>
        <dbReference type="Rhea" id="RHEA-COMP:10747"/>
        <dbReference type="Rhea" id="RHEA-COMP:10748"/>
        <dbReference type="ChEBI" id="CHEBI:83833"/>
        <dbReference type="ChEBI" id="CHEBI:83834"/>
        <dbReference type="EC" id="5.2.1.8"/>
    </reaction>
</comment>
<dbReference type="Pfam" id="PF00254">
    <property type="entry name" value="FKBP_C"/>
    <property type="match status" value="1"/>
</dbReference>
<dbReference type="PROSITE" id="PS50059">
    <property type="entry name" value="FKBP_PPIASE"/>
    <property type="match status" value="1"/>
</dbReference>
<proteinExistence type="predicted"/>
<dbReference type="RefSeq" id="XP_005774304.1">
    <property type="nucleotide sequence ID" value="XM_005774247.1"/>
</dbReference>
<dbReference type="eggNOG" id="KOG0552">
    <property type="taxonomic scope" value="Eukaryota"/>
</dbReference>
<dbReference type="Proteomes" id="UP000013827">
    <property type="component" value="Unassembled WGS sequence"/>
</dbReference>
<dbReference type="Gene3D" id="3.10.50.40">
    <property type="match status" value="1"/>
</dbReference>
<feature type="region of interest" description="Disordered" evidence="2">
    <location>
        <begin position="144"/>
        <end position="169"/>
    </location>
</feature>
<reference evidence="5" key="1">
    <citation type="journal article" date="2013" name="Nature">
        <title>Pan genome of the phytoplankton Emiliania underpins its global distribution.</title>
        <authorList>
            <person name="Read B.A."/>
            <person name="Kegel J."/>
            <person name="Klute M.J."/>
            <person name="Kuo A."/>
            <person name="Lefebvre S.C."/>
            <person name="Maumus F."/>
            <person name="Mayer C."/>
            <person name="Miller J."/>
            <person name="Monier A."/>
            <person name="Salamov A."/>
            <person name="Young J."/>
            <person name="Aguilar M."/>
            <person name="Claverie J.M."/>
            <person name="Frickenhaus S."/>
            <person name="Gonzalez K."/>
            <person name="Herman E.K."/>
            <person name="Lin Y.C."/>
            <person name="Napier J."/>
            <person name="Ogata H."/>
            <person name="Sarno A.F."/>
            <person name="Shmutz J."/>
            <person name="Schroeder D."/>
            <person name="de Vargas C."/>
            <person name="Verret F."/>
            <person name="von Dassow P."/>
            <person name="Valentin K."/>
            <person name="Van de Peer Y."/>
            <person name="Wheeler G."/>
            <person name="Dacks J.B."/>
            <person name="Delwiche C.F."/>
            <person name="Dyhrman S.T."/>
            <person name="Glockner G."/>
            <person name="John U."/>
            <person name="Richards T."/>
            <person name="Worden A.Z."/>
            <person name="Zhang X."/>
            <person name="Grigoriev I.V."/>
            <person name="Allen A.E."/>
            <person name="Bidle K."/>
            <person name="Borodovsky M."/>
            <person name="Bowler C."/>
            <person name="Brownlee C."/>
            <person name="Cock J.M."/>
            <person name="Elias M."/>
            <person name="Gladyshev V.N."/>
            <person name="Groth M."/>
            <person name="Guda C."/>
            <person name="Hadaegh A."/>
            <person name="Iglesias-Rodriguez M.D."/>
            <person name="Jenkins J."/>
            <person name="Jones B.M."/>
            <person name="Lawson T."/>
            <person name="Leese F."/>
            <person name="Lindquist E."/>
            <person name="Lobanov A."/>
            <person name="Lomsadze A."/>
            <person name="Malik S.B."/>
            <person name="Marsh M.E."/>
            <person name="Mackinder L."/>
            <person name="Mock T."/>
            <person name="Mueller-Roeber B."/>
            <person name="Pagarete A."/>
            <person name="Parker M."/>
            <person name="Probert I."/>
            <person name="Quesneville H."/>
            <person name="Raines C."/>
            <person name="Rensing S.A."/>
            <person name="Riano-Pachon D.M."/>
            <person name="Richier S."/>
            <person name="Rokitta S."/>
            <person name="Shiraiwa Y."/>
            <person name="Soanes D.M."/>
            <person name="van der Giezen M."/>
            <person name="Wahlund T.M."/>
            <person name="Williams B."/>
            <person name="Wilson W."/>
            <person name="Wolfe G."/>
            <person name="Wurch L.L."/>
        </authorList>
    </citation>
    <scope>NUCLEOTIDE SEQUENCE</scope>
</reference>
<dbReference type="PANTHER" id="PTHR47833:SF1">
    <property type="entry name" value="PHOTOSYNTHETIC NDH SUBUNIT OF LUMENAL LOCATION 4, CHLOROPLASTIC"/>
    <property type="match status" value="1"/>
</dbReference>
<dbReference type="EnsemblProtists" id="EOD10738">
    <property type="protein sequence ID" value="EOD10738"/>
    <property type="gene ID" value="EMIHUDRAFT_358149"/>
</dbReference>
<organism evidence="4 5">
    <name type="scientific">Emiliania huxleyi (strain CCMP1516)</name>
    <dbReference type="NCBI Taxonomy" id="280463"/>
    <lineage>
        <taxon>Eukaryota</taxon>
        <taxon>Haptista</taxon>
        <taxon>Haptophyta</taxon>
        <taxon>Prymnesiophyceae</taxon>
        <taxon>Isochrysidales</taxon>
        <taxon>Noelaerhabdaceae</taxon>
        <taxon>Emiliania</taxon>
    </lineage>
</organism>
<dbReference type="EnsemblProtists" id="EOD21875">
    <property type="protein sequence ID" value="EOD21875"/>
    <property type="gene ID" value="EMIHUDRAFT_368577"/>
</dbReference>
<dbReference type="InterPro" id="IPR001179">
    <property type="entry name" value="PPIase_FKBP_dom"/>
</dbReference>
<dbReference type="EC" id="5.2.1.8" evidence="1"/>